<name>A0A443S8Z5_9ACAR</name>
<sequence>SSSPSHAFSKYFQPFSSRYKANDNTVQRIAKMFPEIDEAYINQLLRIYHNRENLVISALLSEGHSKSYHAQPDEALFYKLKSYFPTVEPDTIRQLLSKHNNVEHEVIAGLVASLGPHHTKHQSSTIIGSPKMKLRYLKLMYPETDEAALFDLLYNCDHNAQEAIDRLDKMGYKRKDALRPSSAKVESITSITTEFLKPSRPKSAPIAPKHPQFPPNVAEKQMIFDKLQEAFPKADRTLINMALECAAFNEERAKIFLNAMTPQDSEKYLPKDFQFHESPYISLLCKGTQTNAFVEAISGTPITVRKARNIKQDNVGTWTVEDGIIIEEKKKPLAKGSNPALRKGANILNLIKSYLPWRGSDSRNRQGPDCNNRKGPDPSLKSGSSYRAKGADSKNRKGPSKKK</sequence>
<dbReference type="AlphaFoldDB" id="A0A443S8Z5"/>
<keyword evidence="4" id="KW-1185">Reference proteome</keyword>
<proteinExistence type="predicted"/>
<feature type="region of interest" description="Disordered" evidence="1">
    <location>
        <begin position="358"/>
        <end position="403"/>
    </location>
</feature>
<dbReference type="OrthoDB" id="3045089at2759"/>
<feature type="non-terminal residue" evidence="3">
    <location>
        <position position="1"/>
    </location>
</feature>
<dbReference type="InterPro" id="IPR009060">
    <property type="entry name" value="UBA-like_sf"/>
</dbReference>
<dbReference type="CDD" id="cd14279">
    <property type="entry name" value="CUE"/>
    <property type="match status" value="2"/>
</dbReference>
<dbReference type="VEuPathDB" id="VectorBase:LDEU008054"/>
<organism evidence="3 4">
    <name type="scientific">Leptotrombidium deliense</name>
    <dbReference type="NCBI Taxonomy" id="299467"/>
    <lineage>
        <taxon>Eukaryota</taxon>
        <taxon>Metazoa</taxon>
        <taxon>Ecdysozoa</taxon>
        <taxon>Arthropoda</taxon>
        <taxon>Chelicerata</taxon>
        <taxon>Arachnida</taxon>
        <taxon>Acari</taxon>
        <taxon>Acariformes</taxon>
        <taxon>Trombidiformes</taxon>
        <taxon>Prostigmata</taxon>
        <taxon>Anystina</taxon>
        <taxon>Parasitengona</taxon>
        <taxon>Trombiculoidea</taxon>
        <taxon>Trombiculidae</taxon>
        <taxon>Leptotrombidium</taxon>
    </lineage>
</organism>
<dbReference type="Proteomes" id="UP000288716">
    <property type="component" value="Unassembled WGS sequence"/>
</dbReference>
<dbReference type="STRING" id="299467.A0A443S8Z5"/>
<dbReference type="SMART" id="SM00546">
    <property type="entry name" value="CUE"/>
    <property type="match status" value="2"/>
</dbReference>
<gene>
    <name evidence="3" type="ORF">B4U80_08457</name>
</gene>
<dbReference type="InterPro" id="IPR003892">
    <property type="entry name" value="CUE"/>
</dbReference>
<feature type="non-terminal residue" evidence="3">
    <location>
        <position position="403"/>
    </location>
</feature>
<feature type="domain" description="CUE" evidence="2">
    <location>
        <begin position="21"/>
        <end position="64"/>
    </location>
</feature>
<dbReference type="Pfam" id="PF02845">
    <property type="entry name" value="CUE"/>
    <property type="match status" value="1"/>
</dbReference>
<dbReference type="SUPFAM" id="SSF46934">
    <property type="entry name" value="UBA-like"/>
    <property type="match status" value="1"/>
</dbReference>
<evidence type="ECO:0000313" key="3">
    <source>
        <dbReference type="EMBL" id="RWS23987.1"/>
    </source>
</evidence>
<evidence type="ECO:0000256" key="1">
    <source>
        <dbReference type="SAM" id="MobiDB-lite"/>
    </source>
</evidence>
<dbReference type="EMBL" id="NCKV01005567">
    <property type="protein sequence ID" value="RWS23987.1"/>
    <property type="molecule type" value="Genomic_DNA"/>
</dbReference>
<dbReference type="Gene3D" id="1.10.8.10">
    <property type="entry name" value="DNA helicase RuvA subunit, C-terminal domain"/>
    <property type="match status" value="1"/>
</dbReference>
<reference evidence="3 4" key="1">
    <citation type="journal article" date="2018" name="Gigascience">
        <title>Genomes of trombidid mites reveal novel predicted allergens and laterally-transferred genes associated with secondary metabolism.</title>
        <authorList>
            <person name="Dong X."/>
            <person name="Chaisiri K."/>
            <person name="Xia D."/>
            <person name="Armstrong S.D."/>
            <person name="Fang Y."/>
            <person name="Donnelly M.J."/>
            <person name="Kadowaki T."/>
            <person name="McGarry J.W."/>
            <person name="Darby A.C."/>
            <person name="Makepeace B.L."/>
        </authorList>
    </citation>
    <scope>NUCLEOTIDE SEQUENCE [LARGE SCALE GENOMIC DNA]</scope>
    <source>
        <strain evidence="3">UoL-UT</strain>
    </source>
</reference>
<accession>A0A443S8Z5</accession>
<dbReference type="GO" id="GO:0043130">
    <property type="term" value="F:ubiquitin binding"/>
    <property type="evidence" value="ECO:0007669"/>
    <property type="project" value="InterPro"/>
</dbReference>
<feature type="compositionally biased region" description="Basic and acidic residues" evidence="1">
    <location>
        <begin position="360"/>
        <end position="376"/>
    </location>
</feature>
<evidence type="ECO:0000259" key="2">
    <source>
        <dbReference type="PROSITE" id="PS51140"/>
    </source>
</evidence>
<protein>
    <recommendedName>
        <fullName evidence="2">CUE domain-containing protein</fullName>
    </recommendedName>
</protein>
<evidence type="ECO:0000313" key="4">
    <source>
        <dbReference type="Proteomes" id="UP000288716"/>
    </source>
</evidence>
<comment type="caution">
    <text evidence="3">The sequence shown here is derived from an EMBL/GenBank/DDBJ whole genome shotgun (WGS) entry which is preliminary data.</text>
</comment>
<dbReference type="PROSITE" id="PS51140">
    <property type="entry name" value="CUE"/>
    <property type="match status" value="1"/>
</dbReference>